<keyword evidence="8" id="KW-1185">Reference proteome</keyword>
<reference evidence="7 8" key="1">
    <citation type="submission" date="2024-06" db="EMBL/GenBank/DDBJ databases">
        <title>Thioclava kandeliae sp. nov. from a rhizosphere soil sample of Kandelia candel in a mangrove.</title>
        <authorList>
            <person name="Mu T."/>
        </authorList>
    </citation>
    <scope>NUCLEOTIDE SEQUENCE [LARGE SCALE GENOMIC DNA]</scope>
    <source>
        <strain evidence="7 8">CPCC 100088</strain>
    </source>
</reference>
<evidence type="ECO:0000313" key="7">
    <source>
        <dbReference type="EMBL" id="MER5172180.1"/>
    </source>
</evidence>
<dbReference type="NCBIfam" id="TIGR00250">
    <property type="entry name" value="RNAse_H_YqgF"/>
    <property type="match status" value="1"/>
</dbReference>
<name>A0ABV1SGZ2_9RHOB</name>
<dbReference type="InterPro" id="IPR005227">
    <property type="entry name" value="YqgF"/>
</dbReference>
<dbReference type="InterPro" id="IPR012337">
    <property type="entry name" value="RNaseH-like_sf"/>
</dbReference>
<keyword evidence="1 5" id="KW-0963">Cytoplasm</keyword>
<organism evidence="7 8">
    <name type="scientific">Thioclava kandeliae</name>
    <dbReference type="NCBI Taxonomy" id="3070818"/>
    <lineage>
        <taxon>Bacteria</taxon>
        <taxon>Pseudomonadati</taxon>
        <taxon>Pseudomonadota</taxon>
        <taxon>Alphaproteobacteria</taxon>
        <taxon>Rhodobacterales</taxon>
        <taxon>Paracoccaceae</taxon>
        <taxon>Thioclava</taxon>
    </lineage>
</organism>
<comment type="subcellular location">
    <subcellularLocation>
        <location evidence="5">Cytoplasm</location>
    </subcellularLocation>
</comment>
<keyword evidence="2 5" id="KW-0690">Ribosome biogenesis</keyword>
<dbReference type="Proteomes" id="UP001438953">
    <property type="component" value="Unassembled WGS sequence"/>
</dbReference>
<dbReference type="Pfam" id="PF03652">
    <property type="entry name" value="RuvX"/>
    <property type="match status" value="1"/>
</dbReference>
<dbReference type="EMBL" id="JAYWLC010000007">
    <property type="protein sequence ID" value="MER5172180.1"/>
    <property type="molecule type" value="Genomic_DNA"/>
</dbReference>
<dbReference type="PANTHER" id="PTHR33317">
    <property type="entry name" value="POLYNUCLEOTIDYL TRANSFERASE, RIBONUCLEASE H-LIKE SUPERFAMILY PROTEIN"/>
    <property type="match status" value="1"/>
</dbReference>
<proteinExistence type="inferred from homology"/>
<gene>
    <name evidence="7" type="primary">ruvX</name>
    <name evidence="7" type="ORF">VSX56_10360</name>
</gene>
<evidence type="ECO:0000256" key="4">
    <source>
        <dbReference type="ARBA" id="ARBA00022801"/>
    </source>
</evidence>
<evidence type="ECO:0000313" key="8">
    <source>
        <dbReference type="Proteomes" id="UP001438953"/>
    </source>
</evidence>
<dbReference type="SUPFAM" id="SSF53098">
    <property type="entry name" value="Ribonuclease H-like"/>
    <property type="match status" value="1"/>
</dbReference>
<keyword evidence="4 5" id="KW-0378">Hydrolase</keyword>
<dbReference type="EC" id="3.1.-.-" evidence="5"/>
<keyword evidence="3 5" id="KW-0540">Nuclease</keyword>
<protein>
    <recommendedName>
        <fullName evidence="5">Putative pre-16S rRNA nuclease</fullName>
        <ecNumber evidence="5">3.1.-.-</ecNumber>
    </recommendedName>
</protein>
<accession>A0ABV1SGZ2</accession>
<dbReference type="CDD" id="cd16964">
    <property type="entry name" value="YqgF"/>
    <property type="match status" value="1"/>
</dbReference>
<sequence>MIHEDIAEFAAALPRMGSILGLDLGTKTIGVAGSDMLRSVASPILTIKRTKFTADAEALFKIVAERETCAIILGLPRNMDGSEGPRAQSTRAFARNIARMCELPIGYWDERLSTVAAERAMLEADLSRAKRAERIDNVAASFILQGALDRLANLRG</sequence>
<comment type="function">
    <text evidence="5">Could be a nuclease involved in processing of the 5'-end of pre-16S rRNA.</text>
</comment>
<evidence type="ECO:0000256" key="2">
    <source>
        <dbReference type="ARBA" id="ARBA00022517"/>
    </source>
</evidence>
<dbReference type="Gene3D" id="3.30.420.140">
    <property type="entry name" value="YqgF/RNase H-like domain"/>
    <property type="match status" value="1"/>
</dbReference>
<evidence type="ECO:0000256" key="1">
    <source>
        <dbReference type="ARBA" id="ARBA00022490"/>
    </source>
</evidence>
<feature type="domain" description="YqgF/RNase H-like" evidence="6">
    <location>
        <begin position="17"/>
        <end position="117"/>
    </location>
</feature>
<dbReference type="RefSeq" id="WP_339113099.1">
    <property type="nucleotide sequence ID" value="NZ_JAYWLC010000007.1"/>
</dbReference>
<evidence type="ECO:0000256" key="3">
    <source>
        <dbReference type="ARBA" id="ARBA00022722"/>
    </source>
</evidence>
<dbReference type="SMART" id="SM00732">
    <property type="entry name" value="YqgFc"/>
    <property type="match status" value="1"/>
</dbReference>
<dbReference type="PANTHER" id="PTHR33317:SF4">
    <property type="entry name" value="POLYNUCLEOTIDYL TRANSFERASE, RIBONUCLEASE H-LIKE SUPERFAMILY PROTEIN"/>
    <property type="match status" value="1"/>
</dbReference>
<evidence type="ECO:0000259" key="6">
    <source>
        <dbReference type="SMART" id="SM00732"/>
    </source>
</evidence>
<comment type="similarity">
    <text evidence="5">Belongs to the YqgF HJR family.</text>
</comment>
<comment type="caution">
    <text evidence="7">The sequence shown here is derived from an EMBL/GenBank/DDBJ whole genome shotgun (WGS) entry which is preliminary data.</text>
</comment>
<evidence type="ECO:0000256" key="5">
    <source>
        <dbReference type="HAMAP-Rule" id="MF_00651"/>
    </source>
</evidence>
<dbReference type="InterPro" id="IPR037027">
    <property type="entry name" value="YqgF/RNaseH-like_dom_sf"/>
</dbReference>
<dbReference type="HAMAP" id="MF_00651">
    <property type="entry name" value="Nuclease_YqgF"/>
    <property type="match status" value="1"/>
</dbReference>
<dbReference type="InterPro" id="IPR006641">
    <property type="entry name" value="YqgF/RNaseH-like_dom"/>
</dbReference>